<dbReference type="Proteomes" id="UP000294832">
    <property type="component" value="Unassembled WGS sequence"/>
</dbReference>
<dbReference type="AlphaFoldDB" id="A0A4R2F242"/>
<dbReference type="OrthoDB" id="5296677at2"/>
<proteinExistence type="predicted"/>
<sequence length="108" mass="12627">MSEEQSEIDVYESRRFEKALAKLSQSQLMVVEDEIEKVIANPELGELKKGDLSHLRVHKFSMDNQQVLLGYSWIEDKLELYLLSIGHHENFYTKMKESRKGDLKLVKS</sequence>
<dbReference type="RefSeq" id="WP_133040554.1">
    <property type="nucleotide sequence ID" value="NZ_SLWF01000047.1"/>
</dbReference>
<dbReference type="SUPFAM" id="SSF143011">
    <property type="entry name" value="RelE-like"/>
    <property type="match status" value="1"/>
</dbReference>
<evidence type="ECO:0000313" key="2">
    <source>
        <dbReference type="Proteomes" id="UP000294832"/>
    </source>
</evidence>
<reference evidence="1 2" key="1">
    <citation type="submission" date="2019-03" db="EMBL/GenBank/DDBJ databases">
        <title>Freshwater and sediment microbial communities from various areas in North America, analyzing microbe dynamics in response to fracking.</title>
        <authorList>
            <person name="Lamendella R."/>
        </authorList>
    </citation>
    <scope>NUCLEOTIDE SEQUENCE [LARGE SCALE GENOMIC DNA]</scope>
    <source>
        <strain evidence="1 2">74A</strain>
    </source>
</reference>
<dbReference type="InterPro" id="IPR035093">
    <property type="entry name" value="RelE/ParE_toxin_dom_sf"/>
</dbReference>
<dbReference type="Pfam" id="PF15781">
    <property type="entry name" value="ParE-like_toxin"/>
    <property type="match status" value="1"/>
</dbReference>
<dbReference type="EMBL" id="SLWF01000047">
    <property type="protein sequence ID" value="TCN77348.1"/>
    <property type="molecule type" value="Genomic_DNA"/>
</dbReference>
<dbReference type="Gene3D" id="3.30.2310.20">
    <property type="entry name" value="RelE-like"/>
    <property type="match status" value="1"/>
</dbReference>
<gene>
    <name evidence="1" type="ORF">EDC91_1474</name>
</gene>
<organism evidence="1 2">
    <name type="scientific">Shewanella fodinae</name>
    <dbReference type="NCBI Taxonomy" id="552357"/>
    <lineage>
        <taxon>Bacteria</taxon>
        <taxon>Pseudomonadati</taxon>
        <taxon>Pseudomonadota</taxon>
        <taxon>Gammaproteobacteria</taxon>
        <taxon>Alteromonadales</taxon>
        <taxon>Shewanellaceae</taxon>
        <taxon>Shewanella</taxon>
    </lineage>
</organism>
<dbReference type="InterPro" id="IPR031552">
    <property type="entry name" value="ParE-like_toxin"/>
</dbReference>
<protein>
    <submittedName>
        <fullName evidence="1">ParE-like toxin of type II ParDE toxin-antitoxin system</fullName>
    </submittedName>
</protein>
<name>A0A4R2F242_9GAMM</name>
<accession>A0A4R2F242</accession>
<keyword evidence="2" id="KW-1185">Reference proteome</keyword>
<evidence type="ECO:0000313" key="1">
    <source>
        <dbReference type="EMBL" id="TCN77348.1"/>
    </source>
</evidence>
<comment type="caution">
    <text evidence="1">The sequence shown here is derived from an EMBL/GenBank/DDBJ whole genome shotgun (WGS) entry which is preliminary data.</text>
</comment>